<organism evidence="1 2">
    <name type="scientific">Gallibacterium anatis</name>
    <dbReference type="NCBI Taxonomy" id="750"/>
    <lineage>
        <taxon>Bacteria</taxon>
        <taxon>Pseudomonadati</taxon>
        <taxon>Pseudomonadota</taxon>
        <taxon>Gammaproteobacteria</taxon>
        <taxon>Pasteurellales</taxon>
        <taxon>Pasteurellaceae</taxon>
        <taxon>Gallibacterium</taxon>
    </lineage>
</organism>
<reference evidence="1 2" key="1">
    <citation type="submission" date="2023-06" db="EMBL/GenBank/DDBJ databases">
        <title>Complete Genome Sequence of Gallibacterium anatis Strain BJF12, Isolated from a chicken with diarrhea.</title>
        <authorList>
            <person name="Guo F."/>
            <person name="Bu W."/>
            <person name="Xu F."/>
            <person name="Wen T."/>
        </authorList>
    </citation>
    <scope>NUCLEOTIDE SEQUENCE [LARGE SCALE GENOMIC DNA]</scope>
    <source>
        <strain evidence="1 2">BJF12</strain>
    </source>
</reference>
<dbReference type="Proteomes" id="UP001226750">
    <property type="component" value="Chromosome"/>
</dbReference>
<protein>
    <submittedName>
        <fullName evidence="1">Uncharacterized protein</fullName>
    </submittedName>
</protein>
<proteinExistence type="predicted"/>
<dbReference type="RefSeq" id="WP_013747283.1">
    <property type="nucleotide sequence ID" value="NZ_AP035889.1"/>
</dbReference>
<evidence type="ECO:0000313" key="2">
    <source>
        <dbReference type="Proteomes" id="UP001226750"/>
    </source>
</evidence>
<evidence type="ECO:0000313" key="1">
    <source>
        <dbReference type="EMBL" id="WIM80509.1"/>
    </source>
</evidence>
<keyword evidence="2" id="KW-1185">Reference proteome</keyword>
<sequence length="98" mass="11436">MRKKGTQVCMVVVESSQKRRECYRIDVSQLDNLIKYRRSAAEGSLDEVKQKIDSRRARNFAIRQLEELDRLYMLKEAINDANLKEAIINDVADSEVPY</sequence>
<dbReference type="AlphaFoldDB" id="A0AAX3XHK0"/>
<gene>
    <name evidence="1" type="ORF">QP018_04580</name>
</gene>
<dbReference type="EMBL" id="CP126975">
    <property type="protein sequence ID" value="WIM80509.1"/>
    <property type="molecule type" value="Genomic_DNA"/>
</dbReference>
<name>A0AAX3XHK0_9PAST</name>
<accession>A0AAX3XHK0</accession>